<dbReference type="EMBL" id="ML732793">
    <property type="protein sequence ID" value="KAB8273758.1"/>
    <property type="molecule type" value="Genomic_DNA"/>
</dbReference>
<sequence length="438" mass="47718">MATNTITFGPGSMHGPHLGFPSRSGPGPDTIGLPMSPTIPIRPGNGFINVLNKINQQVGVSRSPAKFYLAIKSLSASDTATLTSQFPNLKHLSEDEKGEFSTKVSQALSSDEGRATLEDAALAAARACKDIKHQFIELRLALRTVGNAGPSNQARIQGFQKALTEREDEYDGVIGKCKRLSMQIGVYSEQFQSSLMPYVQAPIEIDKKEEFINKYIEKTKEFGDESKKIEEELDKLLSNFRNLMTDFLDFSNDQQPDLASSIQQIENKIQDLNNRLTTLKSQLTAMNIGRGVIGPVATALATLFPPASVFILAAGLVGVGALSVSAACVGAEIETVEEEKISLEKEIETLKRANNIYTESTARLKELSNAADFKFSVSVELIKDVLKNLTVDTEAIARWLKDGGDALAVPTLAENSFNKSGAIYKELAGYLMTFSRNL</sequence>
<name>A0A5N6J520_9EURO</name>
<evidence type="ECO:0000256" key="1">
    <source>
        <dbReference type="SAM" id="Coils"/>
    </source>
</evidence>
<feature type="coiled-coil region" evidence="1">
    <location>
        <begin position="326"/>
        <end position="370"/>
    </location>
</feature>
<evidence type="ECO:0000256" key="2">
    <source>
        <dbReference type="SAM" id="MobiDB-lite"/>
    </source>
</evidence>
<dbReference type="Proteomes" id="UP000326289">
    <property type="component" value="Unassembled WGS sequence"/>
</dbReference>
<reference evidence="3 4" key="1">
    <citation type="submission" date="2019-04" db="EMBL/GenBank/DDBJ databases">
        <title>Fungal friends and foes A comparative genomics study of 23 Aspergillus species from section Flavi.</title>
        <authorList>
            <consortium name="DOE Joint Genome Institute"/>
            <person name="Kjaerbolling I."/>
            <person name="Vesth T.C."/>
            <person name="Frisvad J.C."/>
            <person name="Nybo J.L."/>
            <person name="Theobald S."/>
            <person name="Kildgaard S."/>
            <person name="Petersen T.I."/>
            <person name="Kuo A."/>
            <person name="Sato A."/>
            <person name="Lyhne E.K."/>
            <person name="Kogle M.E."/>
            <person name="Wiebenga A."/>
            <person name="Kun R.S."/>
            <person name="Lubbers R.J."/>
            <person name="Makela M.R."/>
            <person name="Barry K."/>
            <person name="Chovatia M."/>
            <person name="Clum A."/>
            <person name="Daum C."/>
            <person name="Haridas S."/>
            <person name="He G."/>
            <person name="LaButti K."/>
            <person name="Lipzen A."/>
            <person name="Mondo S."/>
            <person name="Pangilinan J."/>
            <person name="Riley R."/>
            <person name="Salamov A."/>
            <person name="Simmons B.A."/>
            <person name="Magnuson J.K."/>
            <person name="Henrissat B."/>
            <person name="Mortensen U.H."/>
            <person name="Larsen T.O."/>
            <person name="De vries R.P."/>
            <person name="Grigoriev I.V."/>
            <person name="Machida M."/>
            <person name="Baker S.E."/>
            <person name="Andersen M.R."/>
        </authorList>
    </citation>
    <scope>NUCLEOTIDE SEQUENCE [LARGE SCALE GENOMIC DNA]</scope>
    <source>
        <strain evidence="3 4">CBS 117635</strain>
    </source>
</reference>
<feature type="coiled-coil region" evidence="1">
    <location>
        <begin position="226"/>
        <end position="282"/>
    </location>
</feature>
<evidence type="ECO:0000313" key="3">
    <source>
        <dbReference type="EMBL" id="KAB8273758.1"/>
    </source>
</evidence>
<evidence type="ECO:0000313" key="4">
    <source>
        <dbReference type="Proteomes" id="UP000326289"/>
    </source>
</evidence>
<gene>
    <name evidence="3" type="ORF">BDV30DRAFT_210044</name>
</gene>
<dbReference type="AlphaFoldDB" id="A0A5N6J520"/>
<keyword evidence="1" id="KW-0175">Coiled coil</keyword>
<feature type="region of interest" description="Disordered" evidence="2">
    <location>
        <begin position="1"/>
        <end position="36"/>
    </location>
</feature>
<keyword evidence="4" id="KW-1185">Reference proteome</keyword>
<dbReference type="SUPFAM" id="SSF58100">
    <property type="entry name" value="Bacterial hemolysins"/>
    <property type="match status" value="1"/>
</dbReference>
<proteinExistence type="predicted"/>
<protein>
    <submittedName>
        <fullName evidence="3">Uncharacterized protein</fullName>
    </submittedName>
</protein>
<dbReference type="Gene3D" id="1.20.1170.10">
    <property type="match status" value="1"/>
</dbReference>
<accession>A0A5N6J520</accession>
<organism evidence="3 4">
    <name type="scientific">Aspergillus minisclerotigenes</name>
    <dbReference type="NCBI Taxonomy" id="656917"/>
    <lineage>
        <taxon>Eukaryota</taxon>
        <taxon>Fungi</taxon>
        <taxon>Dikarya</taxon>
        <taxon>Ascomycota</taxon>
        <taxon>Pezizomycotina</taxon>
        <taxon>Eurotiomycetes</taxon>
        <taxon>Eurotiomycetidae</taxon>
        <taxon>Eurotiales</taxon>
        <taxon>Aspergillaceae</taxon>
        <taxon>Aspergillus</taxon>
        <taxon>Aspergillus subgen. Circumdati</taxon>
    </lineage>
</organism>